<dbReference type="RefSeq" id="XP_052946321.1">
    <property type="nucleotide sequence ID" value="XM_053093312.1"/>
</dbReference>
<dbReference type="GeneID" id="77732517"/>
<sequence length="131" mass="14753">MQLSFLLTMLFAIFARAAILPRDQLPLSDRPALSHVDTLDICPELEVTCVLDGDWRHPVGRLGKKRESLPISIWTHQDLDPTSKGISADPSAFCRKGLRCNQCYEEGNTRECNRQFVECGRSCEAYGPIPF</sequence>
<evidence type="ECO:0000256" key="1">
    <source>
        <dbReference type="SAM" id="SignalP"/>
    </source>
</evidence>
<comment type="caution">
    <text evidence="2">The sequence shown here is derived from an EMBL/GenBank/DDBJ whole genome shotgun (WGS) entry which is preliminary data.</text>
</comment>
<gene>
    <name evidence="2" type="ORF">MKK02DRAFT_45248</name>
</gene>
<organism evidence="2 3">
    <name type="scientific">Dioszegia hungarica</name>
    <dbReference type="NCBI Taxonomy" id="4972"/>
    <lineage>
        <taxon>Eukaryota</taxon>
        <taxon>Fungi</taxon>
        <taxon>Dikarya</taxon>
        <taxon>Basidiomycota</taxon>
        <taxon>Agaricomycotina</taxon>
        <taxon>Tremellomycetes</taxon>
        <taxon>Tremellales</taxon>
        <taxon>Bulleribasidiaceae</taxon>
        <taxon>Dioszegia</taxon>
    </lineage>
</organism>
<proteinExistence type="predicted"/>
<evidence type="ECO:0000313" key="3">
    <source>
        <dbReference type="Proteomes" id="UP001164286"/>
    </source>
</evidence>
<dbReference type="AlphaFoldDB" id="A0AA38HBF2"/>
<dbReference type="EMBL" id="JAKWFO010000005">
    <property type="protein sequence ID" value="KAI9636544.1"/>
    <property type="molecule type" value="Genomic_DNA"/>
</dbReference>
<reference evidence="2" key="1">
    <citation type="journal article" date="2022" name="G3 (Bethesda)">
        <title>High quality genome of the basidiomycete yeast Dioszegia hungarica PDD-24b-2 isolated from cloud water.</title>
        <authorList>
            <person name="Jarrige D."/>
            <person name="Haridas S."/>
            <person name="Bleykasten-Grosshans C."/>
            <person name="Joly M."/>
            <person name="Nadalig T."/>
            <person name="Sancelme M."/>
            <person name="Vuilleumier S."/>
            <person name="Grigoriev I.V."/>
            <person name="Amato P."/>
            <person name="Bringel F."/>
        </authorList>
    </citation>
    <scope>NUCLEOTIDE SEQUENCE</scope>
    <source>
        <strain evidence="2">PDD-24b-2</strain>
    </source>
</reference>
<accession>A0AA38HBF2</accession>
<keyword evidence="3" id="KW-1185">Reference proteome</keyword>
<dbReference type="Proteomes" id="UP001164286">
    <property type="component" value="Unassembled WGS sequence"/>
</dbReference>
<evidence type="ECO:0000313" key="2">
    <source>
        <dbReference type="EMBL" id="KAI9636544.1"/>
    </source>
</evidence>
<feature type="chain" id="PRO_5041224268" evidence="1">
    <location>
        <begin position="18"/>
        <end position="131"/>
    </location>
</feature>
<protein>
    <submittedName>
        <fullName evidence="2">Uncharacterized protein</fullName>
    </submittedName>
</protein>
<feature type="signal peptide" evidence="1">
    <location>
        <begin position="1"/>
        <end position="17"/>
    </location>
</feature>
<name>A0AA38HBF2_9TREE</name>
<keyword evidence="1" id="KW-0732">Signal</keyword>